<dbReference type="SUPFAM" id="SSF52309">
    <property type="entry name" value="N-(deoxy)ribosyltransferase-like"/>
    <property type="match status" value="1"/>
</dbReference>
<name>B9UIZ0_9ACTN</name>
<accession>B9UIZ0</accession>
<evidence type="ECO:0008006" key="3">
    <source>
        <dbReference type="Google" id="ProtNLM"/>
    </source>
</evidence>
<feature type="region of interest" description="Disordered" evidence="1">
    <location>
        <begin position="1"/>
        <end position="36"/>
    </location>
</feature>
<evidence type="ECO:0000256" key="1">
    <source>
        <dbReference type="SAM" id="MobiDB-lite"/>
    </source>
</evidence>
<dbReference type="EMBL" id="EU670723">
    <property type="protein sequence ID" value="ACG60742.1"/>
    <property type="molecule type" value="Genomic_DNA"/>
</dbReference>
<reference evidence="2" key="1">
    <citation type="journal article" date="2009" name="Mol. Biosyst.">
        <title>The biosynthetic gene cluster of zorbamycin, a member of the bleomycin family of antitumor antibiotics, from Streptomyces flavoviridis ATCC 21892.</title>
        <authorList>
            <person name="Galm U."/>
            <person name="Wendt-Pienkowski E."/>
            <person name="Wang L."/>
            <person name="George N.P."/>
            <person name="Oh T.J."/>
            <person name="Yi F."/>
            <person name="Tao M."/>
            <person name="Coughlin J.M."/>
            <person name="Shen B."/>
        </authorList>
    </citation>
    <scope>NUCLEOTIDE SEQUENCE</scope>
</reference>
<dbReference type="AlphaFoldDB" id="B9UIZ0"/>
<sequence length="209" mass="22183">MPEDAAGGIQRTGGADVLGSSAPFTREDPVMDPSLSVDEASTHQTGLLAGLDVLVGGPIQHAILESGFVGHLRDAITAAVHTASENGANVFSAHVAEKFGAETASFTPEQVAVRDFHWMKRCDVFVAILPVLEDQTLGRTDGTHVELGWATALERPVVLVTEQPFVESASHLLKGLHTVGRVRAVDFDEFKEKPSLLVDAVLAVTEQPA</sequence>
<protein>
    <recommendedName>
        <fullName evidence="3">Nucleoside 2-deoxyribosyltransferase</fullName>
    </recommendedName>
</protein>
<proteinExistence type="predicted"/>
<organism evidence="2">
    <name type="scientific">Streptomyces pilosus</name>
    <dbReference type="NCBI Taxonomy" id="28893"/>
    <lineage>
        <taxon>Bacteria</taxon>
        <taxon>Bacillati</taxon>
        <taxon>Actinomycetota</taxon>
        <taxon>Actinomycetes</taxon>
        <taxon>Kitasatosporales</taxon>
        <taxon>Streptomycetaceae</taxon>
        <taxon>Streptomyces</taxon>
    </lineage>
</organism>
<evidence type="ECO:0000313" key="2">
    <source>
        <dbReference type="EMBL" id="ACG60742.1"/>
    </source>
</evidence>
<dbReference type="Pfam" id="PF05014">
    <property type="entry name" value="Nuc_deoxyrib_tr"/>
    <property type="match status" value="1"/>
</dbReference>
<dbReference type="InterPro" id="IPR007710">
    <property type="entry name" value="Nucleoside_deoxyribTrfase"/>
</dbReference>
<dbReference type="Gene3D" id="3.40.50.450">
    <property type="match status" value="1"/>
</dbReference>